<feature type="domain" description="Glycosyltransferase 2-like" evidence="1">
    <location>
        <begin position="54"/>
        <end position="119"/>
    </location>
</feature>
<dbReference type="PANTHER" id="PTHR10859">
    <property type="entry name" value="GLYCOSYL TRANSFERASE"/>
    <property type="match status" value="1"/>
</dbReference>
<dbReference type="GO" id="GO:0006487">
    <property type="term" value="P:protein N-linked glycosylation"/>
    <property type="evidence" value="ECO:0007669"/>
    <property type="project" value="TreeGrafter"/>
</dbReference>
<gene>
    <name evidence="2" type="ORF">SAMN05216559_2711</name>
</gene>
<dbReference type="InterPro" id="IPR029044">
    <property type="entry name" value="Nucleotide-diphossugar_trans"/>
</dbReference>
<dbReference type="GO" id="GO:0016740">
    <property type="term" value="F:transferase activity"/>
    <property type="evidence" value="ECO:0007669"/>
    <property type="project" value="UniProtKB-KW"/>
</dbReference>
<evidence type="ECO:0000259" key="1">
    <source>
        <dbReference type="Pfam" id="PF00535"/>
    </source>
</evidence>
<dbReference type="AlphaFoldDB" id="A0A1I6LHR1"/>
<sequence>MARSVGIVVPAFRPDVERLRRYVYALDEALDPAAIRIELDDPKEAVPGELADLPATVNAVPYRRGKGAAVTAGFEALETDVLAFADADGSTPAEWFAVIVDRVRDGEADLAVGSRRHPDATVQSHQTLARRFLGDGFAWLAGQLLDEALYDYQCGAKAIDAAAWEMVREHLYDAGFAWDVELVAMTAALDLHIDEVPIEWQDQPGSTVSPVRTSLRMARALVTARHRAKQVRNSRLHTAIAARREEPTALVEKDE</sequence>
<evidence type="ECO:0000313" key="2">
    <source>
        <dbReference type="EMBL" id="SFS02936.1"/>
    </source>
</evidence>
<proteinExistence type="predicted"/>
<reference evidence="2 3" key="1">
    <citation type="submission" date="2016-10" db="EMBL/GenBank/DDBJ databases">
        <authorList>
            <person name="de Groot N.N."/>
        </authorList>
    </citation>
    <scope>NUCLEOTIDE SEQUENCE [LARGE SCALE GENOMIC DNA]</scope>
    <source>
        <strain evidence="2 3">CGMCC 1.10457</strain>
    </source>
</reference>
<protein>
    <submittedName>
        <fullName evidence="2">Glycosyl transferase family 2</fullName>
    </submittedName>
</protein>
<dbReference type="OrthoDB" id="11098at2157"/>
<dbReference type="InterPro" id="IPR001173">
    <property type="entry name" value="Glyco_trans_2-like"/>
</dbReference>
<dbReference type="Pfam" id="PF00535">
    <property type="entry name" value="Glycos_transf_2"/>
    <property type="match status" value="1"/>
</dbReference>
<dbReference type="RefSeq" id="WP_089817028.1">
    <property type="nucleotide sequence ID" value="NZ_FOZK01000002.1"/>
</dbReference>
<dbReference type="Gene3D" id="3.90.550.10">
    <property type="entry name" value="Spore Coat Polysaccharide Biosynthesis Protein SpsA, Chain A"/>
    <property type="match status" value="1"/>
</dbReference>
<dbReference type="STRING" id="767519.SAMN05216559_2711"/>
<evidence type="ECO:0000313" key="3">
    <source>
        <dbReference type="Proteomes" id="UP000199062"/>
    </source>
</evidence>
<organism evidence="2 3">
    <name type="scientific">Halomicrobium zhouii</name>
    <dbReference type="NCBI Taxonomy" id="767519"/>
    <lineage>
        <taxon>Archaea</taxon>
        <taxon>Methanobacteriati</taxon>
        <taxon>Methanobacteriota</taxon>
        <taxon>Stenosarchaea group</taxon>
        <taxon>Halobacteria</taxon>
        <taxon>Halobacteriales</taxon>
        <taxon>Haloarculaceae</taxon>
        <taxon>Halomicrobium</taxon>
    </lineage>
</organism>
<name>A0A1I6LHR1_9EURY</name>
<accession>A0A1I6LHR1</accession>
<dbReference type="EMBL" id="FOZK01000002">
    <property type="protein sequence ID" value="SFS02936.1"/>
    <property type="molecule type" value="Genomic_DNA"/>
</dbReference>
<keyword evidence="2" id="KW-0808">Transferase</keyword>
<dbReference type="PANTHER" id="PTHR10859:SF91">
    <property type="entry name" value="DOLICHYL-PHOSPHATE BETA-GLUCOSYLTRANSFERASE"/>
    <property type="match status" value="1"/>
</dbReference>
<keyword evidence="3" id="KW-1185">Reference proteome</keyword>
<dbReference type="SUPFAM" id="SSF53448">
    <property type="entry name" value="Nucleotide-diphospho-sugar transferases"/>
    <property type="match status" value="1"/>
</dbReference>
<dbReference type="Proteomes" id="UP000199062">
    <property type="component" value="Unassembled WGS sequence"/>
</dbReference>